<dbReference type="HOGENOM" id="CLU_1666499_0_0_3"/>
<geneLocation type="plasmid" evidence="1 2">
    <name>Cy782201</name>
</geneLocation>
<gene>
    <name evidence="1" type="ordered locus">Cyan7822_5845</name>
</gene>
<evidence type="ECO:0000313" key="2">
    <source>
        <dbReference type="Proteomes" id="UP000008206"/>
    </source>
</evidence>
<reference evidence="2" key="1">
    <citation type="journal article" date="2011" name="MBio">
        <title>Novel metabolic attributes of the genus Cyanothece, comprising a group of unicellular nitrogen-fixing Cyanobacteria.</title>
        <authorList>
            <person name="Bandyopadhyay A."/>
            <person name="Elvitigala T."/>
            <person name="Welsh E."/>
            <person name="Stockel J."/>
            <person name="Liberton M."/>
            <person name="Min H."/>
            <person name="Sherman L.A."/>
            <person name="Pakrasi H.B."/>
        </authorList>
    </citation>
    <scope>NUCLEOTIDE SEQUENCE [LARGE SCALE GENOMIC DNA]</scope>
    <source>
        <strain evidence="2">PCC 7822</strain>
        <plasmid evidence="2">Cy782201</plasmid>
    </source>
</reference>
<protein>
    <submittedName>
        <fullName evidence="1">Uncharacterized protein</fullName>
    </submittedName>
</protein>
<keyword evidence="2" id="KW-1185">Reference proteome</keyword>
<proteinExistence type="predicted"/>
<organism evidence="1 2">
    <name type="scientific">Gloeothece verrucosa (strain PCC 7822)</name>
    <name type="common">Cyanothece sp. (strain PCC 7822)</name>
    <dbReference type="NCBI Taxonomy" id="497965"/>
    <lineage>
        <taxon>Bacteria</taxon>
        <taxon>Bacillati</taxon>
        <taxon>Cyanobacteriota</taxon>
        <taxon>Cyanophyceae</taxon>
        <taxon>Oscillatoriophycideae</taxon>
        <taxon>Chroococcales</taxon>
        <taxon>Aphanothecaceae</taxon>
        <taxon>Gloeothece</taxon>
        <taxon>Gloeothece verrucosa</taxon>
    </lineage>
</organism>
<dbReference type="Proteomes" id="UP000008206">
    <property type="component" value="Plasmid Cy782201"/>
</dbReference>
<dbReference type="RefSeq" id="WP_013334449.1">
    <property type="nucleotide sequence ID" value="NC_014533.1"/>
</dbReference>
<name>E0UL69_GLOV7</name>
<dbReference type="AlphaFoldDB" id="E0UL69"/>
<sequence length="167" mass="19724">MFIFETAPTNFVELIRAIALAYHFNWDAPRTYLRLSRDFHNLTIEKLQQDIIKVASYNIKDYEIIPNPEIVFLIEVMENEQGIQEYWTPLRIAQEFEYREVAWINKDGLIIDVDSEGTEEVSRLLLDWGSAIEQQQWLINTKPAFGVTATSRYFLNVWHYSPRGCFL</sequence>
<dbReference type="KEGG" id="cyj:Cyan7822_5845"/>
<evidence type="ECO:0000313" key="1">
    <source>
        <dbReference type="EMBL" id="ADN17699.1"/>
    </source>
</evidence>
<dbReference type="EMBL" id="CP002199">
    <property type="protein sequence ID" value="ADN17699.1"/>
    <property type="molecule type" value="Genomic_DNA"/>
</dbReference>
<accession>E0UL69</accession>
<keyword evidence="1" id="KW-0614">Plasmid</keyword>